<dbReference type="SUPFAM" id="SSF103473">
    <property type="entry name" value="MFS general substrate transporter"/>
    <property type="match status" value="1"/>
</dbReference>
<evidence type="ECO:0000313" key="10">
    <source>
        <dbReference type="Proteomes" id="UP000601435"/>
    </source>
</evidence>
<evidence type="ECO:0000256" key="1">
    <source>
        <dbReference type="ARBA" id="ARBA00004141"/>
    </source>
</evidence>
<keyword evidence="7" id="KW-0812">Transmembrane</keyword>
<feature type="transmembrane region" description="Helical" evidence="7">
    <location>
        <begin position="347"/>
        <end position="366"/>
    </location>
</feature>
<dbReference type="Proteomes" id="UP000601435">
    <property type="component" value="Unassembled WGS sequence"/>
</dbReference>
<dbReference type="PRINTS" id="PR00081">
    <property type="entry name" value="GDHRDH"/>
</dbReference>
<feature type="transmembrane region" description="Helical" evidence="7">
    <location>
        <begin position="415"/>
        <end position="436"/>
    </location>
</feature>
<dbReference type="PANTHER" id="PTHR43180:SF28">
    <property type="entry name" value="NAD(P)-BINDING ROSSMANN-FOLD SUPERFAMILY PROTEIN"/>
    <property type="match status" value="1"/>
</dbReference>
<dbReference type="PANTHER" id="PTHR43180">
    <property type="entry name" value="3-OXOACYL-(ACYL-CARRIER-PROTEIN) REDUCTASE (AFU_ORTHOLOGUE AFUA_6G11210)"/>
    <property type="match status" value="1"/>
</dbReference>
<evidence type="ECO:0000256" key="7">
    <source>
        <dbReference type="SAM" id="Phobius"/>
    </source>
</evidence>
<comment type="caution">
    <text evidence="9">The sequence shown here is derived from an EMBL/GenBank/DDBJ whole genome shotgun (WGS) entry which is preliminary data.</text>
</comment>
<dbReference type="InterPro" id="IPR036291">
    <property type="entry name" value="NAD(P)-bd_dom_sf"/>
</dbReference>
<dbReference type="InterPro" id="IPR024671">
    <property type="entry name" value="Atg22-like"/>
</dbReference>
<evidence type="ECO:0000256" key="5">
    <source>
        <dbReference type="ARBA" id="ARBA00023027"/>
    </source>
</evidence>
<dbReference type="InterPro" id="IPR002347">
    <property type="entry name" value="SDR_fam"/>
</dbReference>
<comment type="similarity">
    <text evidence="3">Belongs to the ATG22 family.</text>
</comment>
<comment type="subcellular location">
    <subcellularLocation>
        <location evidence="1">Membrane</location>
        <topology evidence="1">Multi-pass membrane protein</topology>
    </subcellularLocation>
</comment>
<keyword evidence="7" id="KW-1133">Transmembrane helix</keyword>
<dbReference type="Pfam" id="PF13561">
    <property type="entry name" value="adh_short_C2"/>
    <property type="match status" value="1"/>
</dbReference>
<dbReference type="InterPro" id="IPR036259">
    <property type="entry name" value="MFS_trans_sf"/>
</dbReference>
<feature type="transmembrane region" description="Helical" evidence="7">
    <location>
        <begin position="553"/>
        <end position="571"/>
    </location>
</feature>
<dbReference type="EMBL" id="CAJNJA010071251">
    <property type="protein sequence ID" value="CAE7903189.1"/>
    <property type="molecule type" value="Genomic_DNA"/>
</dbReference>
<reference evidence="9" key="1">
    <citation type="submission" date="2021-02" db="EMBL/GenBank/DDBJ databases">
        <authorList>
            <person name="Dougan E. K."/>
            <person name="Rhodes N."/>
            <person name="Thang M."/>
            <person name="Chan C."/>
        </authorList>
    </citation>
    <scope>NUCLEOTIDE SEQUENCE</scope>
</reference>
<feature type="transmembrane region" description="Helical" evidence="7">
    <location>
        <begin position="696"/>
        <end position="713"/>
    </location>
</feature>
<dbReference type="PROSITE" id="PS50850">
    <property type="entry name" value="MFS"/>
    <property type="match status" value="1"/>
</dbReference>
<feature type="transmembrane region" description="Helical" evidence="7">
    <location>
        <begin position="463"/>
        <end position="483"/>
    </location>
</feature>
<dbReference type="InterPro" id="IPR020846">
    <property type="entry name" value="MFS_dom"/>
</dbReference>
<dbReference type="SUPFAM" id="SSF51735">
    <property type="entry name" value="NAD(P)-binding Rossmann-fold domains"/>
    <property type="match status" value="1"/>
</dbReference>
<keyword evidence="10" id="KW-1185">Reference proteome</keyword>
<dbReference type="OrthoDB" id="449254at2759"/>
<dbReference type="AlphaFoldDB" id="A0A813BG17"/>
<dbReference type="FunFam" id="3.40.50.720:FF:000084">
    <property type="entry name" value="Short-chain dehydrogenase reductase"/>
    <property type="match status" value="1"/>
</dbReference>
<feature type="transmembrane region" description="Helical" evidence="7">
    <location>
        <begin position="622"/>
        <end position="644"/>
    </location>
</feature>
<feature type="transmembrane region" description="Helical" evidence="7">
    <location>
        <begin position="583"/>
        <end position="602"/>
    </location>
</feature>
<gene>
    <name evidence="9" type="primary">SDR2a</name>
    <name evidence="9" type="ORF">SNEC2469_LOCUS30479</name>
</gene>
<comment type="similarity">
    <text evidence="2">Belongs to the short-chain dehydrogenases/reductases (SDR) family.</text>
</comment>
<dbReference type="Gene3D" id="3.40.50.720">
    <property type="entry name" value="NAD(P)-binding Rossmann-like Domain"/>
    <property type="match status" value="1"/>
</dbReference>
<dbReference type="PRINTS" id="PR00080">
    <property type="entry name" value="SDRFAMILY"/>
</dbReference>
<evidence type="ECO:0000256" key="4">
    <source>
        <dbReference type="ARBA" id="ARBA00023002"/>
    </source>
</evidence>
<dbReference type="Gene3D" id="1.20.1250.20">
    <property type="entry name" value="MFS general substrate transporter like domains"/>
    <property type="match status" value="2"/>
</dbReference>
<feature type="transmembrane region" description="Helical" evidence="7">
    <location>
        <begin position="287"/>
        <end position="303"/>
    </location>
</feature>
<feature type="domain" description="Major facilitator superfamily (MFS) profile" evidence="8">
    <location>
        <begin position="267"/>
        <end position="720"/>
    </location>
</feature>
<evidence type="ECO:0000259" key="8">
    <source>
        <dbReference type="PROSITE" id="PS50850"/>
    </source>
</evidence>
<keyword evidence="5" id="KW-0520">NAD</keyword>
<keyword evidence="7" id="KW-0472">Membrane</keyword>
<feature type="transmembrane region" description="Helical" evidence="7">
    <location>
        <begin position="372"/>
        <end position="394"/>
    </location>
</feature>
<dbReference type="GO" id="GO:0016020">
    <property type="term" value="C:membrane"/>
    <property type="evidence" value="ECO:0007669"/>
    <property type="project" value="UniProtKB-SubCell"/>
</dbReference>
<keyword evidence="6" id="KW-0443">Lipid metabolism</keyword>
<evidence type="ECO:0000256" key="6">
    <source>
        <dbReference type="ARBA" id="ARBA00023098"/>
    </source>
</evidence>
<feature type="transmembrane region" description="Helical" evidence="7">
    <location>
        <begin position="665"/>
        <end position="684"/>
    </location>
</feature>
<dbReference type="GO" id="GO:0006629">
    <property type="term" value="P:lipid metabolic process"/>
    <property type="evidence" value="ECO:0007669"/>
    <property type="project" value="UniProtKB-KW"/>
</dbReference>
<proteinExistence type="inferred from homology"/>
<sequence length="726" mass="76762">MRFLAEGARVVIADFNEITGADVLQQASEQGFADSVRFIKTDVALEADIEKMFDLACTDFGRVDIVFNNAGVGGAIGPLTETTTESWDYTMDVLAKGVFLGIKHGARHMRAQGGGGTIINTASIAGLSGDAGPLVYSAAKAAVISMTQSAAVELAPDRIRVNAICPGFIATPLAAGGAPEKIEARFAQAQPWPDFGKGVHIAGAALFLASDDAEFVTGEKLVVDGGLTAAGPELSKRFPQVSARDAKIQGVTKGSSLNTKALSLAGTPAAAPIGYYSWTFGQGARDPYYIMVVIYIFFPYFSNTVVGDPVQGQSLIGYLNATAGFILMLTAPFLGAIADKNGRRKPWVAATVLVMVVGAGLLWFVLPEGGGVGIVWALLILLVISVAFAISEVFHNAMLPSVAPVNKVGAISGMAFALGNVGGLLLMLFVLFAFAMPGTQPWSFLPAEPLFGLDRTSHEHDRVVGPISAVWMLLMTLPVLFFTPDGKTSSTPMLVAARQGIRDVIETVKQLKHYSNIAIYLLSRMFFIDGMVGVMTFGGVYASGTFGWESTTLLIFGLCSSASAMLGAYVGGKLDDKLGSIRALQIAIGMSSLVLLVLVSIQPGTVLYVVSVSTEPVWDFPYFQTTAEICYFISNQIFAMFFVTGLSSSRTLMARISPPQMATQFFGLFALSGTVTAFLAPLMVATTTDFFQSQRAGFASLAILMIIGAVLLLKVREEQATVAGSG</sequence>
<feature type="transmembrane region" description="Helical" evidence="7">
    <location>
        <begin position="517"/>
        <end position="541"/>
    </location>
</feature>
<feature type="transmembrane region" description="Helical" evidence="7">
    <location>
        <begin position="315"/>
        <end position="335"/>
    </location>
</feature>
<dbReference type="Pfam" id="PF11700">
    <property type="entry name" value="ATG22"/>
    <property type="match status" value="2"/>
</dbReference>
<keyword evidence="4" id="KW-0560">Oxidoreductase</keyword>
<organism evidence="9 10">
    <name type="scientific">Symbiodinium necroappetens</name>
    <dbReference type="NCBI Taxonomy" id="1628268"/>
    <lineage>
        <taxon>Eukaryota</taxon>
        <taxon>Sar</taxon>
        <taxon>Alveolata</taxon>
        <taxon>Dinophyceae</taxon>
        <taxon>Suessiales</taxon>
        <taxon>Symbiodiniaceae</taxon>
        <taxon>Symbiodinium</taxon>
    </lineage>
</organism>
<dbReference type="GO" id="GO:0016491">
    <property type="term" value="F:oxidoreductase activity"/>
    <property type="evidence" value="ECO:0007669"/>
    <property type="project" value="UniProtKB-KW"/>
</dbReference>
<dbReference type="GO" id="GO:0022857">
    <property type="term" value="F:transmembrane transporter activity"/>
    <property type="evidence" value="ECO:0007669"/>
    <property type="project" value="InterPro"/>
</dbReference>
<evidence type="ECO:0000313" key="9">
    <source>
        <dbReference type="EMBL" id="CAE7903189.1"/>
    </source>
</evidence>
<evidence type="ECO:0000256" key="3">
    <source>
        <dbReference type="ARBA" id="ARBA00006978"/>
    </source>
</evidence>
<protein>
    <submittedName>
        <fullName evidence="9">SDR2a protein</fullName>
    </submittedName>
</protein>
<evidence type="ECO:0000256" key="2">
    <source>
        <dbReference type="ARBA" id="ARBA00006484"/>
    </source>
</evidence>
<name>A0A813BG17_9DINO</name>
<accession>A0A813BG17</accession>